<dbReference type="Gene3D" id="1.10.10.10">
    <property type="entry name" value="Winged helix-like DNA-binding domain superfamily/Winged helix DNA-binding domain"/>
    <property type="match status" value="1"/>
</dbReference>
<dbReference type="PROSITE" id="PS00374">
    <property type="entry name" value="MGMT"/>
    <property type="match status" value="1"/>
</dbReference>
<evidence type="ECO:0000256" key="11">
    <source>
        <dbReference type="ARBA" id="ARBA00049348"/>
    </source>
</evidence>
<dbReference type="AlphaFoldDB" id="A0A2T9YMR3"/>
<comment type="similarity">
    <text evidence="2">Belongs to the MGMT family.</text>
</comment>
<dbReference type="InterPro" id="IPR001497">
    <property type="entry name" value="MethylDNA_cys_MeTrfase_AS"/>
</dbReference>
<keyword evidence="6" id="KW-0808">Transferase</keyword>
<keyword evidence="5" id="KW-0489">Methyltransferase</keyword>
<keyword evidence="7" id="KW-0227">DNA damage</keyword>
<evidence type="ECO:0000256" key="4">
    <source>
        <dbReference type="ARBA" id="ARBA00015377"/>
    </source>
</evidence>
<sequence>MLRKSTVRSPYFEMTKPKKTIKNPKNSTKKTIPKKFKPAFNNVPTVVDLEKAEIKYFPLSAEDRKEFISSKTNRTITEFEYKVYEICKQIPEGHFSTYKAMSDYLKSGPRAVGNALRKNPFAPFPIPCHRVLTSNMFIGGYDGDMKSKIFWKKALLEKEGLKFDEKGYVQEGMEDRLIKDFSL</sequence>
<gene>
    <name evidence="13" type="ORF">BB559_003206</name>
</gene>
<dbReference type="InterPro" id="IPR036388">
    <property type="entry name" value="WH-like_DNA-bd_sf"/>
</dbReference>
<name>A0A2T9YMR3_9FUNG</name>
<dbReference type="InterPro" id="IPR036217">
    <property type="entry name" value="MethylDNA_cys_MeTrfase_DNAb"/>
</dbReference>
<evidence type="ECO:0000256" key="6">
    <source>
        <dbReference type="ARBA" id="ARBA00022679"/>
    </source>
</evidence>
<evidence type="ECO:0000259" key="12">
    <source>
        <dbReference type="Pfam" id="PF01035"/>
    </source>
</evidence>
<dbReference type="PANTHER" id="PTHR10815:SF13">
    <property type="entry name" value="METHYLATED-DNA--PROTEIN-CYSTEINE METHYLTRANSFERASE"/>
    <property type="match status" value="1"/>
</dbReference>
<dbReference type="CDD" id="cd06445">
    <property type="entry name" value="ATase"/>
    <property type="match status" value="1"/>
</dbReference>
<evidence type="ECO:0000313" key="13">
    <source>
        <dbReference type="EMBL" id="PVU93630.1"/>
    </source>
</evidence>
<evidence type="ECO:0000256" key="1">
    <source>
        <dbReference type="ARBA" id="ARBA00001286"/>
    </source>
</evidence>
<dbReference type="STRING" id="61424.A0A2T9YMR3"/>
<dbReference type="Pfam" id="PF01035">
    <property type="entry name" value="DNA_binding_1"/>
    <property type="match status" value="1"/>
</dbReference>
<evidence type="ECO:0000256" key="5">
    <source>
        <dbReference type="ARBA" id="ARBA00022603"/>
    </source>
</evidence>
<dbReference type="EMBL" id="MBFT01000313">
    <property type="protein sequence ID" value="PVU93630.1"/>
    <property type="molecule type" value="Genomic_DNA"/>
</dbReference>
<keyword evidence="14" id="KW-1185">Reference proteome</keyword>
<evidence type="ECO:0000256" key="7">
    <source>
        <dbReference type="ARBA" id="ARBA00022763"/>
    </source>
</evidence>
<comment type="catalytic activity">
    <reaction evidence="1">
        <text>a 4-O-methyl-thymidine in DNA + L-cysteinyl-[protein] = a thymidine in DNA + S-methyl-L-cysteinyl-[protein]</text>
        <dbReference type="Rhea" id="RHEA:53428"/>
        <dbReference type="Rhea" id="RHEA-COMP:10131"/>
        <dbReference type="Rhea" id="RHEA-COMP:10132"/>
        <dbReference type="Rhea" id="RHEA-COMP:13555"/>
        <dbReference type="Rhea" id="RHEA-COMP:13556"/>
        <dbReference type="ChEBI" id="CHEBI:29950"/>
        <dbReference type="ChEBI" id="CHEBI:82612"/>
        <dbReference type="ChEBI" id="CHEBI:137386"/>
        <dbReference type="ChEBI" id="CHEBI:137387"/>
        <dbReference type="EC" id="2.1.1.63"/>
    </reaction>
</comment>
<comment type="catalytic activity">
    <reaction evidence="11">
        <text>a 6-O-methyl-2'-deoxyguanosine in DNA + L-cysteinyl-[protein] = S-methyl-L-cysteinyl-[protein] + a 2'-deoxyguanosine in DNA</text>
        <dbReference type="Rhea" id="RHEA:24000"/>
        <dbReference type="Rhea" id="RHEA-COMP:10131"/>
        <dbReference type="Rhea" id="RHEA-COMP:10132"/>
        <dbReference type="Rhea" id="RHEA-COMP:11367"/>
        <dbReference type="Rhea" id="RHEA-COMP:11368"/>
        <dbReference type="ChEBI" id="CHEBI:29950"/>
        <dbReference type="ChEBI" id="CHEBI:82612"/>
        <dbReference type="ChEBI" id="CHEBI:85445"/>
        <dbReference type="ChEBI" id="CHEBI:85448"/>
        <dbReference type="EC" id="2.1.1.63"/>
    </reaction>
</comment>
<dbReference type="Proteomes" id="UP000245699">
    <property type="component" value="Unassembled WGS sequence"/>
</dbReference>
<comment type="caution">
    <text evidence="13">The sequence shown here is derived from an EMBL/GenBank/DDBJ whole genome shotgun (WGS) entry which is preliminary data.</text>
</comment>
<proteinExistence type="inferred from homology"/>
<evidence type="ECO:0000256" key="2">
    <source>
        <dbReference type="ARBA" id="ARBA00008711"/>
    </source>
</evidence>
<evidence type="ECO:0000256" key="10">
    <source>
        <dbReference type="ARBA" id="ARBA00031621"/>
    </source>
</evidence>
<accession>A0A2T9YMR3</accession>
<dbReference type="EC" id="2.1.1.63" evidence="3"/>
<dbReference type="SUPFAM" id="SSF46767">
    <property type="entry name" value="Methylated DNA-protein cysteine methyltransferase, C-terminal domain"/>
    <property type="match status" value="1"/>
</dbReference>
<dbReference type="NCBIfam" id="TIGR00589">
    <property type="entry name" value="ogt"/>
    <property type="match status" value="1"/>
</dbReference>
<dbReference type="OrthoDB" id="1907495at2759"/>
<dbReference type="GO" id="GO:0003908">
    <property type="term" value="F:methylated-DNA-[protein]-cysteine S-methyltransferase activity"/>
    <property type="evidence" value="ECO:0007669"/>
    <property type="project" value="UniProtKB-EC"/>
</dbReference>
<dbReference type="GO" id="GO:0032259">
    <property type="term" value="P:methylation"/>
    <property type="evidence" value="ECO:0007669"/>
    <property type="project" value="UniProtKB-KW"/>
</dbReference>
<dbReference type="InterPro" id="IPR014048">
    <property type="entry name" value="MethylDNA_cys_MeTrfase_DNA-bd"/>
</dbReference>
<evidence type="ECO:0000256" key="3">
    <source>
        <dbReference type="ARBA" id="ARBA00011918"/>
    </source>
</evidence>
<reference evidence="13 14" key="1">
    <citation type="journal article" date="2018" name="MBio">
        <title>Comparative Genomics Reveals the Core Gene Toolbox for the Fungus-Insect Symbiosis.</title>
        <authorList>
            <person name="Wang Y."/>
            <person name="Stata M."/>
            <person name="Wang W."/>
            <person name="Stajich J.E."/>
            <person name="White M.M."/>
            <person name="Moncalvo J.M."/>
        </authorList>
    </citation>
    <scope>NUCLEOTIDE SEQUENCE [LARGE SCALE GENOMIC DNA]</scope>
    <source>
        <strain evidence="13 14">AUS-77-4</strain>
    </source>
</reference>
<feature type="domain" description="Methylated-DNA-[protein]-cysteine S-methyltransferase DNA binding" evidence="12">
    <location>
        <begin position="78"/>
        <end position="160"/>
    </location>
</feature>
<evidence type="ECO:0000256" key="8">
    <source>
        <dbReference type="ARBA" id="ARBA00023204"/>
    </source>
</evidence>
<organism evidence="13 14">
    <name type="scientific">Furculomyces boomerangus</name>
    <dbReference type="NCBI Taxonomy" id="61424"/>
    <lineage>
        <taxon>Eukaryota</taxon>
        <taxon>Fungi</taxon>
        <taxon>Fungi incertae sedis</taxon>
        <taxon>Zoopagomycota</taxon>
        <taxon>Kickxellomycotina</taxon>
        <taxon>Harpellomycetes</taxon>
        <taxon>Harpellales</taxon>
        <taxon>Harpellaceae</taxon>
        <taxon>Furculomyces</taxon>
    </lineage>
</organism>
<protein>
    <recommendedName>
        <fullName evidence="4">Methylated-DNA--protein-cysteine methyltransferase</fullName>
        <ecNumber evidence="3">2.1.1.63</ecNumber>
    </recommendedName>
    <alternativeName>
        <fullName evidence="9">6-O-methylguanine-DNA methyltransferase</fullName>
    </alternativeName>
    <alternativeName>
        <fullName evidence="10">O-6-methylguanine-DNA-alkyltransferase</fullName>
    </alternativeName>
</protein>
<dbReference type="PANTHER" id="PTHR10815">
    <property type="entry name" value="METHYLATED-DNA--PROTEIN-CYSTEINE METHYLTRANSFERASE"/>
    <property type="match status" value="1"/>
</dbReference>
<dbReference type="GO" id="GO:0006281">
    <property type="term" value="P:DNA repair"/>
    <property type="evidence" value="ECO:0007669"/>
    <property type="project" value="UniProtKB-KW"/>
</dbReference>
<evidence type="ECO:0000313" key="14">
    <source>
        <dbReference type="Proteomes" id="UP000245699"/>
    </source>
</evidence>
<keyword evidence="8" id="KW-0234">DNA repair</keyword>
<evidence type="ECO:0000256" key="9">
    <source>
        <dbReference type="ARBA" id="ARBA00030795"/>
    </source>
</evidence>